<feature type="transmembrane region" description="Helical" evidence="8">
    <location>
        <begin position="53"/>
        <end position="71"/>
    </location>
</feature>
<feature type="transmembrane region" description="Helical" evidence="8">
    <location>
        <begin position="189"/>
        <end position="212"/>
    </location>
</feature>
<feature type="transmembrane region" description="Helical" evidence="8">
    <location>
        <begin position="78"/>
        <end position="98"/>
    </location>
</feature>
<dbReference type="InterPro" id="IPR050297">
    <property type="entry name" value="LipidA_mod_glycosyltrf_83"/>
</dbReference>
<dbReference type="GO" id="GO:0005886">
    <property type="term" value="C:plasma membrane"/>
    <property type="evidence" value="ECO:0007669"/>
    <property type="project" value="UniProtKB-SubCell"/>
</dbReference>
<feature type="transmembrane region" description="Helical" evidence="8">
    <location>
        <begin position="232"/>
        <end position="252"/>
    </location>
</feature>
<feature type="transmembrane region" description="Helical" evidence="8">
    <location>
        <begin position="307"/>
        <end position="325"/>
    </location>
</feature>
<dbReference type="PANTHER" id="PTHR33908:SF11">
    <property type="entry name" value="MEMBRANE PROTEIN"/>
    <property type="match status" value="1"/>
</dbReference>
<evidence type="ECO:0000256" key="2">
    <source>
        <dbReference type="ARBA" id="ARBA00022475"/>
    </source>
</evidence>
<keyword evidence="4" id="KW-0808">Transferase</keyword>
<evidence type="ECO:0000256" key="6">
    <source>
        <dbReference type="ARBA" id="ARBA00022989"/>
    </source>
</evidence>
<keyword evidence="7 8" id="KW-0472">Membrane</keyword>
<keyword evidence="2" id="KW-1003">Cell membrane</keyword>
<organism evidence="9 10">
    <name type="scientific">Candidatus Yanofskybacteria bacterium RIFCSPHIGHO2_12_FULL_45_19b</name>
    <dbReference type="NCBI Taxonomy" id="1802689"/>
    <lineage>
        <taxon>Bacteria</taxon>
        <taxon>Candidatus Yanofskyibacteriota</taxon>
    </lineage>
</organism>
<evidence type="ECO:0000256" key="3">
    <source>
        <dbReference type="ARBA" id="ARBA00022676"/>
    </source>
</evidence>
<dbReference type="GO" id="GO:0009103">
    <property type="term" value="P:lipopolysaccharide biosynthetic process"/>
    <property type="evidence" value="ECO:0007669"/>
    <property type="project" value="UniProtKB-ARBA"/>
</dbReference>
<dbReference type="GO" id="GO:0016763">
    <property type="term" value="F:pentosyltransferase activity"/>
    <property type="evidence" value="ECO:0007669"/>
    <property type="project" value="TreeGrafter"/>
</dbReference>
<comment type="caution">
    <text evidence="9">The sequence shown here is derived from an EMBL/GenBank/DDBJ whole genome shotgun (WGS) entry which is preliminary data.</text>
</comment>
<dbReference type="Proteomes" id="UP000177478">
    <property type="component" value="Unassembled WGS sequence"/>
</dbReference>
<name>A0A1F8G549_9BACT</name>
<feature type="transmembrane region" description="Helical" evidence="8">
    <location>
        <begin position="149"/>
        <end position="177"/>
    </location>
</feature>
<evidence type="ECO:0000256" key="8">
    <source>
        <dbReference type="SAM" id="Phobius"/>
    </source>
</evidence>
<gene>
    <name evidence="9" type="ORF">A3F25_02415</name>
</gene>
<reference evidence="9 10" key="1">
    <citation type="journal article" date="2016" name="Nat. Commun.">
        <title>Thousands of microbial genomes shed light on interconnected biogeochemical processes in an aquifer system.</title>
        <authorList>
            <person name="Anantharaman K."/>
            <person name="Brown C.T."/>
            <person name="Hug L.A."/>
            <person name="Sharon I."/>
            <person name="Castelle C.J."/>
            <person name="Probst A.J."/>
            <person name="Thomas B.C."/>
            <person name="Singh A."/>
            <person name="Wilkins M.J."/>
            <person name="Karaoz U."/>
            <person name="Brodie E.L."/>
            <person name="Williams K.H."/>
            <person name="Hubbard S.S."/>
            <person name="Banfield J.F."/>
        </authorList>
    </citation>
    <scope>NUCLEOTIDE SEQUENCE [LARGE SCALE GENOMIC DNA]</scope>
</reference>
<evidence type="ECO:0000313" key="10">
    <source>
        <dbReference type="Proteomes" id="UP000177478"/>
    </source>
</evidence>
<dbReference type="EMBL" id="MGKD01000011">
    <property type="protein sequence ID" value="OGN19846.1"/>
    <property type="molecule type" value="Genomic_DNA"/>
</dbReference>
<evidence type="ECO:0000256" key="7">
    <source>
        <dbReference type="ARBA" id="ARBA00023136"/>
    </source>
</evidence>
<evidence type="ECO:0000313" key="9">
    <source>
        <dbReference type="EMBL" id="OGN19846.1"/>
    </source>
</evidence>
<keyword evidence="6 8" id="KW-1133">Transmembrane helix</keyword>
<proteinExistence type="predicted"/>
<evidence type="ECO:0000256" key="5">
    <source>
        <dbReference type="ARBA" id="ARBA00022692"/>
    </source>
</evidence>
<dbReference type="PANTHER" id="PTHR33908">
    <property type="entry name" value="MANNOSYLTRANSFERASE YKCB-RELATED"/>
    <property type="match status" value="1"/>
</dbReference>
<feature type="transmembrane region" description="Helical" evidence="8">
    <location>
        <begin position="283"/>
        <end position="300"/>
    </location>
</feature>
<evidence type="ECO:0000256" key="1">
    <source>
        <dbReference type="ARBA" id="ARBA00004651"/>
    </source>
</evidence>
<feature type="transmembrane region" description="Helical" evidence="8">
    <location>
        <begin position="257"/>
        <end position="277"/>
    </location>
</feature>
<dbReference type="STRING" id="1802689.A3F25_02415"/>
<comment type="subcellular location">
    <subcellularLocation>
        <location evidence="1">Cell membrane</location>
        <topology evidence="1">Multi-pass membrane protein</topology>
    </subcellularLocation>
</comment>
<accession>A0A1F8G549</accession>
<keyword evidence="3" id="KW-0328">Glycosyltransferase</keyword>
<keyword evidence="5 8" id="KW-0812">Transmembrane</keyword>
<sequence>MKHSRLEVFGALLPVVLFLTLKIVQLSFRFGDGNAYLYMADRLLSGQLPYRDYFLADPPLFILFLAVWRLLIGTHWLWFGLLPAILEAGSAWLIYWLLKRWNNPLAWLAPASYLFSFTILSTSDYLTGVQLVVFGVLLATFLLEKEQPLLSGIVIALALLVKLYAVCALLGLAIYLIREKQWHNLRRWLIGMASTGLLIMGPFLFLGAKTIFKDIVVHQLNRPAGNGRLPAWSFFWLKEWWLLIIGASGLLIKRKSIIIWSFGATLIFFMVFRDLYYLYLNNIFVYLVMGALILVGMAWSRGGTYKNLAITISVLTLALNLSALIDYQKNLLPQGRFFSATAVAEYVVTLPARPLYGSHEVAPLIALLSGRYLLSGYIDTNTQVFASGAQDLERVSQAVAQTGVYMLSRITDHPELEIAPTGYEGYFSKTVFDRDCQLIKAFPNFVNESYNQVGVFACKTQP</sequence>
<evidence type="ECO:0008006" key="11">
    <source>
        <dbReference type="Google" id="ProtNLM"/>
    </source>
</evidence>
<dbReference type="AlphaFoldDB" id="A0A1F8G549"/>
<protein>
    <recommendedName>
        <fullName evidence="11">Glycosyltransferase RgtA/B/C/D-like domain-containing protein</fullName>
    </recommendedName>
</protein>
<evidence type="ECO:0000256" key="4">
    <source>
        <dbReference type="ARBA" id="ARBA00022679"/>
    </source>
</evidence>